<dbReference type="InterPro" id="IPR024478">
    <property type="entry name" value="HlyB_4HB_MCP"/>
</dbReference>
<evidence type="ECO:0000256" key="3">
    <source>
        <dbReference type="PROSITE-ProRule" id="PRU00284"/>
    </source>
</evidence>
<proteinExistence type="inferred from homology"/>
<dbReference type="SMART" id="SM00283">
    <property type="entry name" value="MA"/>
    <property type="match status" value="1"/>
</dbReference>
<evidence type="ECO:0000259" key="6">
    <source>
        <dbReference type="PROSITE" id="PS50111"/>
    </source>
</evidence>
<dbReference type="CDD" id="cd11386">
    <property type="entry name" value="MCP_signal"/>
    <property type="match status" value="1"/>
</dbReference>
<feature type="coiled-coil region" evidence="4">
    <location>
        <begin position="277"/>
        <end position="336"/>
    </location>
</feature>
<gene>
    <name evidence="8" type="ORF">L21TH_0744</name>
</gene>
<dbReference type="PATRIC" id="fig|1304284.3.peg.734"/>
<evidence type="ECO:0000313" key="8">
    <source>
        <dbReference type="EMBL" id="EOD01205.1"/>
    </source>
</evidence>
<dbReference type="AlphaFoldDB" id="R1CFW4"/>
<feature type="transmembrane region" description="Helical" evidence="5">
    <location>
        <begin position="12"/>
        <end position="33"/>
    </location>
</feature>
<dbReference type="InterPro" id="IPR004089">
    <property type="entry name" value="MCPsignal_dom"/>
</dbReference>
<organism evidence="8 9">
    <name type="scientific">Caldisalinibacter kiritimatiensis</name>
    <dbReference type="NCBI Taxonomy" id="1304284"/>
    <lineage>
        <taxon>Bacteria</taxon>
        <taxon>Bacillati</taxon>
        <taxon>Bacillota</taxon>
        <taxon>Tissierellia</taxon>
        <taxon>Tissierellales</taxon>
        <taxon>Thermohalobacteraceae</taxon>
        <taxon>Caldisalinibacter</taxon>
    </lineage>
</organism>
<evidence type="ECO:0000256" key="4">
    <source>
        <dbReference type="SAM" id="Coils"/>
    </source>
</evidence>
<dbReference type="GO" id="GO:0016020">
    <property type="term" value="C:membrane"/>
    <property type="evidence" value="ECO:0007669"/>
    <property type="project" value="InterPro"/>
</dbReference>
<evidence type="ECO:0000313" key="9">
    <source>
        <dbReference type="Proteomes" id="UP000013378"/>
    </source>
</evidence>
<protein>
    <submittedName>
        <fullName evidence="8">Methyl-accepting chemotaxis sensory transducer</fullName>
    </submittedName>
</protein>
<feature type="domain" description="Methyl-accepting transducer" evidence="6">
    <location>
        <begin position="280"/>
        <end position="537"/>
    </location>
</feature>
<keyword evidence="4" id="KW-0175">Coiled coil</keyword>
<sequence length="566" mass="62752">MLNKLRGLKVINLILSIVILSVIATGVIGAIGFTNMGTINNNLEDIYNNNLQSIIYITSIRANYLYIRIAANKALTEYTDDINKSIKEYDTKIRDYFKKYKGIDINDEEKGLVDSLEADYIKYMELWDKGRDNYLSKGYSLPQSHINEMVNISNNLDNKIKELRDYEEEHAAKEKQTSDQIFNNSIKAFLILLGIIIAILGVVAFVIIKIIKKESEEMVDKLNTVAEGNFNIDLKTDYNNEFGKMKKALDRTVKNVSEMIKNIKDTSVNVEDHAESLSAISEEMSSASQEVAATTQEVAKGATNQANDITEVVNLLEDLTNNIDNIYDQLKSVRQHTDDTTSKAKDGKEQLDVLLKSVDDIRNSFDVVLNNVMNLSSSISEIGKITDVIADISEQTNLLALNANIEAARAGEAGRGFAVVAEQVRNLAEESKKSTVEIQSLIESISKESNQVINTAKDVEGFVKSQTEIVTSTTSSFEDIIESVENVAPLIENTYKSINHTVESKDRVLNKVENVSQVVEETSSATQQISASSEEMASSAEEVAASAQSLTGMTKQLIDAVKKFEV</sequence>
<dbReference type="PANTHER" id="PTHR32089:SF112">
    <property type="entry name" value="LYSOZYME-LIKE PROTEIN-RELATED"/>
    <property type="match status" value="1"/>
</dbReference>
<dbReference type="InterPro" id="IPR003660">
    <property type="entry name" value="HAMP_dom"/>
</dbReference>
<feature type="domain" description="HAMP" evidence="7">
    <location>
        <begin position="216"/>
        <end position="261"/>
    </location>
</feature>
<dbReference type="PRINTS" id="PR00260">
    <property type="entry name" value="CHEMTRNSDUCR"/>
</dbReference>
<dbReference type="PROSITE" id="PS50885">
    <property type="entry name" value="HAMP"/>
    <property type="match status" value="1"/>
</dbReference>
<comment type="similarity">
    <text evidence="2">Belongs to the methyl-accepting chemotaxis (MCP) protein family.</text>
</comment>
<reference evidence="8 9" key="1">
    <citation type="journal article" date="2015" name="Geomicrobiol. J.">
        <title>Caldisalinibacter kiritimatiensis gen. nov., sp. nov., a moderately thermohalophilic thiosulfate-reducing bacterium from a hypersaline microbial mat.</title>
        <authorList>
            <person name="Ben Hania W."/>
            <person name="Joseph M."/>
            <person name="Fiebig A."/>
            <person name="Bunk B."/>
            <person name="Klenk H.-P."/>
            <person name="Fardeau M.-L."/>
            <person name="Spring S."/>
        </authorList>
    </citation>
    <scope>NUCLEOTIDE SEQUENCE [LARGE SCALE GENOMIC DNA]</scope>
    <source>
        <strain evidence="8 9">L21-TH-D2</strain>
    </source>
</reference>
<comment type="caution">
    <text evidence="8">The sequence shown here is derived from an EMBL/GenBank/DDBJ whole genome shotgun (WGS) entry which is preliminary data.</text>
</comment>
<dbReference type="PROSITE" id="PS50111">
    <property type="entry name" value="CHEMOTAXIS_TRANSDUC_2"/>
    <property type="match status" value="1"/>
</dbReference>
<keyword evidence="9" id="KW-1185">Reference proteome</keyword>
<evidence type="ECO:0000259" key="7">
    <source>
        <dbReference type="PROSITE" id="PS50885"/>
    </source>
</evidence>
<evidence type="ECO:0000256" key="2">
    <source>
        <dbReference type="ARBA" id="ARBA00029447"/>
    </source>
</evidence>
<dbReference type="Pfam" id="PF00015">
    <property type="entry name" value="MCPsignal"/>
    <property type="match status" value="1"/>
</dbReference>
<name>R1CFW4_9FIRM</name>
<dbReference type="GO" id="GO:0004888">
    <property type="term" value="F:transmembrane signaling receptor activity"/>
    <property type="evidence" value="ECO:0007669"/>
    <property type="project" value="InterPro"/>
</dbReference>
<dbReference type="PANTHER" id="PTHR32089">
    <property type="entry name" value="METHYL-ACCEPTING CHEMOTAXIS PROTEIN MCPB"/>
    <property type="match status" value="1"/>
</dbReference>
<dbReference type="STRING" id="1304284.L21TH_0744"/>
<dbReference type="Pfam" id="PF12729">
    <property type="entry name" value="4HB_MCP_1"/>
    <property type="match status" value="1"/>
</dbReference>
<accession>R1CFW4</accession>
<dbReference type="GO" id="GO:0007165">
    <property type="term" value="P:signal transduction"/>
    <property type="evidence" value="ECO:0007669"/>
    <property type="project" value="UniProtKB-KW"/>
</dbReference>
<keyword evidence="5" id="KW-1133">Transmembrane helix</keyword>
<dbReference type="InterPro" id="IPR004090">
    <property type="entry name" value="Chemotax_Me-accpt_rcpt"/>
</dbReference>
<dbReference type="Proteomes" id="UP000013378">
    <property type="component" value="Unassembled WGS sequence"/>
</dbReference>
<dbReference type="GO" id="GO:0006935">
    <property type="term" value="P:chemotaxis"/>
    <property type="evidence" value="ECO:0007669"/>
    <property type="project" value="InterPro"/>
</dbReference>
<feature type="coiled-coil region" evidence="4">
    <location>
        <begin position="149"/>
        <end position="176"/>
    </location>
</feature>
<dbReference type="eggNOG" id="COG0840">
    <property type="taxonomic scope" value="Bacteria"/>
</dbReference>
<evidence type="ECO:0000256" key="5">
    <source>
        <dbReference type="SAM" id="Phobius"/>
    </source>
</evidence>
<keyword evidence="1 3" id="KW-0807">Transducer</keyword>
<dbReference type="Gene3D" id="6.10.340.10">
    <property type="match status" value="1"/>
</dbReference>
<evidence type="ECO:0000256" key="1">
    <source>
        <dbReference type="ARBA" id="ARBA00023224"/>
    </source>
</evidence>
<keyword evidence="5" id="KW-0472">Membrane</keyword>
<dbReference type="RefSeq" id="WP_006309224.1">
    <property type="nucleotide sequence ID" value="NZ_ARZA01000070.1"/>
</dbReference>
<dbReference type="EMBL" id="ARZA01000070">
    <property type="protein sequence ID" value="EOD01205.1"/>
    <property type="molecule type" value="Genomic_DNA"/>
</dbReference>
<dbReference type="Gene3D" id="1.10.287.950">
    <property type="entry name" value="Methyl-accepting chemotaxis protein"/>
    <property type="match status" value="1"/>
</dbReference>
<dbReference type="SUPFAM" id="SSF58104">
    <property type="entry name" value="Methyl-accepting chemotaxis protein (MCP) signaling domain"/>
    <property type="match status" value="1"/>
</dbReference>
<feature type="transmembrane region" description="Helical" evidence="5">
    <location>
        <begin position="188"/>
        <end position="208"/>
    </location>
</feature>
<keyword evidence="5" id="KW-0812">Transmembrane</keyword>
<dbReference type="OrthoDB" id="369336at2"/>